<dbReference type="PANTHER" id="PTHR42997">
    <property type="entry name" value="HIT FAMILY HYDROLASE"/>
    <property type="match status" value="1"/>
</dbReference>
<dbReference type="InterPro" id="IPR036265">
    <property type="entry name" value="HIT-like_sf"/>
</dbReference>
<gene>
    <name evidence="3" type="ORF">UFOPK2872_00580</name>
</gene>
<keyword evidence="1" id="KW-0547">Nucleotide-binding</keyword>
<dbReference type="Pfam" id="PF01230">
    <property type="entry name" value="HIT"/>
    <property type="match status" value="1"/>
</dbReference>
<dbReference type="GO" id="GO:0000166">
    <property type="term" value="F:nucleotide binding"/>
    <property type="evidence" value="ECO:0007669"/>
    <property type="project" value="UniProtKB-KW"/>
</dbReference>
<dbReference type="PANTHER" id="PTHR42997:SF1">
    <property type="entry name" value="AP-4-A PHOSPHORYLASE"/>
    <property type="match status" value="1"/>
</dbReference>
<dbReference type="SUPFAM" id="SSF54197">
    <property type="entry name" value="HIT-like"/>
    <property type="match status" value="1"/>
</dbReference>
<dbReference type="EMBL" id="CAEZZM010000053">
    <property type="protein sequence ID" value="CAB4762506.1"/>
    <property type="molecule type" value="Genomic_DNA"/>
</dbReference>
<evidence type="ECO:0000256" key="1">
    <source>
        <dbReference type="ARBA" id="ARBA00022741"/>
    </source>
</evidence>
<proteinExistence type="predicted"/>
<evidence type="ECO:0000313" key="3">
    <source>
        <dbReference type="EMBL" id="CAB4762506.1"/>
    </source>
</evidence>
<dbReference type="Gene3D" id="3.30.428.10">
    <property type="entry name" value="HIT-like"/>
    <property type="match status" value="1"/>
</dbReference>
<organism evidence="3">
    <name type="scientific">freshwater metagenome</name>
    <dbReference type="NCBI Taxonomy" id="449393"/>
    <lineage>
        <taxon>unclassified sequences</taxon>
        <taxon>metagenomes</taxon>
        <taxon>ecological metagenomes</taxon>
    </lineage>
</organism>
<dbReference type="GO" id="GO:0003824">
    <property type="term" value="F:catalytic activity"/>
    <property type="evidence" value="ECO:0007669"/>
    <property type="project" value="InterPro"/>
</dbReference>
<feature type="domain" description="HIT" evidence="2">
    <location>
        <begin position="27"/>
        <end position="138"/>
    </location>
</feature>
<dbReference type="CDD" id="cd01275">
    <property type="entry name" value="FHIT"/>
    <property type="match status" value="1"/>
</dbReference>
<reference evidence="3" key="1">
    <citation type="submission" date="2020-05" db="EMBL/GenBank/DDBJ databases">
        <authorList>
            <person name="Chiriac C."/>
            <person name="Salcher M."/>
            <person name="Ghai R."/>
            <person name="Kavagutti S V."/>
        </authorList>
    </citation>
    <scope>NUCLEOTIDE SEQUENCE</scope>
</reference>
<name>A0A6J6USL6_9ZZZZ</name>
<evidence type="ECO:0000259" key="2">
    <source>
        <dbReference type="PROSITE" id="PS51084"/>
    </source>
</evidence>
<dbReference type="PROSITE" id="PS51084">
    <property type="entry name" value="HIT_2"/>
    <property type="match status" value="1"/>
</dbReference>
<dbReference type="InterPro" id="IPR039383">
    <property type="entry name" value="FHIT"/>
</dbReference>
<dbReference type="InterPro" id="IPR052908">
    <property type="entry name" value="AP-4-A_phosphorylase"/>
</dbReference>
<sequence length="168" mass="18660">MLDRIWNGWRAQYVQRDSHAKPSEVSVFSEILSSGLPDDETFIVYRGETCFVILNAFPYSPGHLLVIPYREVPDLELLTSQEHAEIWSLVTKGVQVLKAEYKPQGVNVGINLGQAAGGSVAQHLHVHVVPRWGGDSNFMVAIASTKILPEALDVTAQRVRARWQSLAV</sequence>
<accession>A0A6J6USL6</accession>
<protein>
    <submittedName>
        <fullName evidence="3">Unannotated protein</fullName>
    </submittedName>
</protein>
<dbReference type="InterPro" id="IPR011146">
    <property type="entry name" value="HIT-like"/>
</dbReference>
<dbReference type="AlphaFoldDB" id="A0A6J6USL6"/>